<evidence type="ECO:0000256" key="7">
    <source>
        <dbReference type="ARBA" id="ARBA00022989"/>
    </source>
</evidence>
<sequence>MVLGMVSRGGAIAAGLCGAVFLAYCFYFDRKRRNAPDFKSKLRQRRKRMQQNQELSNVPKLPDMKDPEAVQKFFLEEVQLGEELLTQGELEQAVQHLTNAVAVCNKPLQLMQVLQQTLSPTVFQMLLQNLPMTGSPSQLLGDGRRWEAMAHARCRFSPNIFRTSFEKQR</sequence>
<gene>
    <name evidence="13" type="primary">LOC116947077</name>
</gene>
<dbReference type="GO" id="GO:0030150">
    <property type="term" value="P:protein import into mitochondrial matrix"/>
    <property type="evidence" value="ECO:0007669"/>
    <property type="project" value="TreeGrafter"/>
</dbReference>
<dbReference type="GO" id="GO:0005742">
    <property type="term" value="C:mitochondrial outer membrane translocase complex"/>
    <property type="evidence" value="ECO:0007669"/>
    <property type="project" value="InterPro"/>
</dbReference>
<dbReference type="GO" id="GO:0016031">
    <property type="term" value="P:tRNA import into mitochondrion"/>
    <property type="evidence" value="ECO:0007669"/>
    <property type="project" value="TreeGrafter"/>
</dbReference>
<accession>A0AAJ7TIA3</accession>
<reference evidence="13" key="1">
    <citation type="submission" date="2025-08" db="UniProtKB">
        <authorList>
            <consortium name="RefSeq"/>
        </authorList>
    </citation>
    <scope>IDENTIFICATION</scope>
    <source>
        <tissue evidence="13">Sperm</tissue>
    </source>
</reference>
<evidence type="ECO:0000256" key="11">
    <source>
        <dbReference type="SAM" id="Phobius"/>
    </source>
</evidence>
<evidence type="ECO:0000256" key="2">
    <source>
        <dbReference type="ARBA" id="ARBA00005792"/>
    </source>
</evidence>
<name>A0AAJ7TIA3_PETMA</name>
<dbReference type="RefSeq" id="XP_032818380.1">
    <property type="nucleotide sequence ID" value="XM_032962489.1"/>
</dbReference>
<keyword evidence="8" id="KW-0496">Mitochondrion</keyword>
<keyword evidence="13" id="KW-0675">Receptor</keyword>
<dbReference type="InterPro" id="IPR022422">
    <property type="entry name" value="MAS20_rcpt_metazoan"/>
</dbReference>
<keyword evidence="3" id="KW-0813">Transport</keyword>
<organism evidence="12 13">
    <name type="scientific">Petromyzon marinus</name>
    <name type="common">Sea lamprey</name>
    <dbReference type="NCBI Taxonomy" id="7757"/>
    <lineage>
        <taxon>Eukaryota</taxon>
        <taxon>Metazoa</taxon>
        <taxon>Chordata</taxon>
        <taxon>Craniata</taxon>
        <taxon>Vertebrata</taxon>
        <taxon>Cyclostomata</taxon>
        <taxon>Hyperoartia</taxon>
        <taxon>Petromyzontiformes</taxon>
        <taxon>Petromyzontidae</taxon>
        <taxon>Petromyzon</taxon>
    </lineage>
</organism>
<evidence type="ECO:0000256" key="10">
    <source>
        <dbReference type="SAM" id="MobiDB-lite"/>
    </source>
</evidence>
<dbReference type="Pfam" id="PF02064">
    <property type="entry name" value="MAS20"/>
    <property type="match status" value="1"/>
</dbReference>
<evidence type="ECO:0000256" key="3">
    <source>
        <dbReference type="ARBA" id="ARBA00022448"/>
    </source>
</evidence>
<evidence type="ECO:0000256" key="4">
    <source>
        <dbReference type="ARBA" id="ARBA00022692"/>
    </source>
</evidence>
<dbReference type="Proteomes" id="UP001318040">
    <property type="component" value="Chromosome 29"/>
</dbReference>
<keyword evidence="5" id="KW-1000">Mitochondrion outer membrane</keyword>
<comment type="subcellular location">
    <subcellularLocation>
        <location evidence="1">Mitochondrion outer membrane</location>
        <topology evidence="1">Single-pass membrane protein</topology>
    </subcellularLocation>
</comment>
<evidence type="ECO:0000256" key="6">
    <source>
        <dbReference type="ARBA" id="ARBA00022927"/>
    </source>
</evidence>
<dbReference type="PRINTS" id="PR00351">
    <property type="entry name" value="OM20RECEPTOR"/>
</dbReference>
<evidence type="ECO:0000256" key="5">
    <source>
        <dbReference type="ARBA" id="ARBA00022787"/>
    </source>
</evidence>
<dbReference type="GO" id="GO:0030943">
    <property type="term" value="F:mitochondrion targeting sequence binding"/>
    <property type="evidence" value="ECO:0007669"/>
    <property type="project" value="TreeGrafter"/>
</dbReference>
<dbReference type="KEGG" id="pmrn:116947077"/>
<dbReference type="InterPro" id="IPR023392">
    <property type="entry name" value="Tom20_dom_sf"/>
</dbReference>
<dbReference type="GO" id="GO:0008320">
    <property type="term" value="F:protein transmembrane transporter activity"/>
    <property type="evidence" value="ECO:0007669"/>
    <property type="project" value="TreeGrafter"/>
</dbReference>
<comment type="similarity">
    <text evidence="2">Belongs to the Tom20 family.</text>
</comment>
<evidence type="ECO:0000313" key="12">
    <source>
        <dbReference type="Proteomes" id="UP001318040"/>
    </source>
</evidence>
<feature type="transmembrane region" description="Helical" evidence="11">
    <location>
        <begin position="6"/>
        <end position="27"/>
    </location>
</feature>
<proteinExistence type="inferred from homology"/>
<keyword evidence="9 11" id="KW-0472">Membrane</keyword>
<keyword evidence="12" id="KW-1185">Reference proteome</keyword>
<dbReference type="Gene3D" id="1.20.960.10">
    <property type="entry name" value="Mitochondrial outer membrane translocase complex, subunit Tom20 domain"/>
    <property type="match status" value="1"/>
</dbReference>
<protein>
    <submittedName>
        <fullName evidence="13">Mitochondrial import receptor subunit TOM20 homolog isoform X1</fullName>
    </submittedName>
</protein>
<keyword evidence="7 11" id="KW-1133">Transmembrane helix</keyword>
<evidence type="ECO:0000256" key="1">
    <source>
        <dbReference type="ARBA" id="ARBA00004572"/>
    </source>
</evidence>
<feature type="region of interest" description="Disordered" evidence="10">
    <location>
        <begin position="38"/>
        <end position="62"/>
    </location>
</feature>
<keyword evidence="4 11" id="KW-0812">Transmembrane</keyword>
<dbReference type="PANTHER" id="PTHR12430">
    <property type="entry name" value="MITOCHONDRIAL IMPORT RECEPTOR SUBUNIT TOM20"/>
    <property type="match status" value="1"/>
</dbReference>
<dbReference type="GO" id="GO:0006605">
    <property type="term" value="P:protein targeting"/>
    <property type="evidence" value="ECO:0007669"/>
    <property type="project" value="InterPro"/>
</dbReference>
<dbReference type="PANTHER" id="PTHR12430:SF0">
    <property type="entry name" value="TRANSLOCASE OF OUTER MITOCHONDRIAL MEMBRANE 20"/>
    <property type="match status" value="1"/>
</dbReference>
<dbReference type="PRINTS" id="PR01989">
    <property type="entry name" value="EUOM20RECPTR"/>
</dbReference>
<dbReference type="InterPro" id="IPR002056">
    <property type="entry name" value="MAS20"/>
</dbReference>
<evidence type="ECO:0000313" key="13">
    <source>
        <dbReference type="RefSeq" id="XP_032818380.1"/>
    </source>
</evidence>
<dbReference type="SUPFAM" id="SSF47157">
    <property type="entry name" value="Mitochondrial import receptor subunit Tom20"/>
    <property type="match status" value="1"/>
</dbReference>
<evidence type="ECO:0000256" key="9">
    <source>
        <dbReference type="ARBA" id="ARBA00023136"/>
    </source>
</evidence>
<dbReference type="AlphaFoldDB" id="A0AAJ7TIA3"/>
<dbReference type="GO" id="GO:0006886">
    <property type="term" value="P:intracellular protein transport"/>
    <property type="evidence" value="ECO:0007669"/>
    <property type="project" value="InterPro"/>
</dbReference>
<evidence type="ECO:0000256" key="8">
    <source>
        <dbReference type="ARBA" id="ARBA00023128"/>
    </source>
</evidence>
<keyword evidence="6" id="KW-0653">Protein transport</keyword>